<keyword evidence="8 15" id="KW-0460">Magnesium</keyword>
<evidence type="ECO:0000313" key="21">
    <source>
        <dbReference type="Proteomes" id="UP000694621"/>
    </source>
</evidence>
<evidence type="ECO:0000256" key="11">
    <source>
        <dbReference type="ARBA" id="ARBA00023136"/>
    </source>
</evidence>
<dbReference type="InterPro" id="IPR018303">
    <property type="entry name" value="ATPase_P-typ_P_site"/>
</dbReference>
<dbReference type="InterPro" id="IPR023298">
    <property type="entry name" value="ATPase_P-typ_TM_dom_sf"/>
</dbReference>
<evidence type="ECO:0000256" key="13">
    <source>
        <dbReference type="PIRSR" id="PIRSR606539-1"/>
    </source>
</evidence>
<feature type="domain" description="P-type ATPase C-terminal" evidence="19">
    <location>
        <begin position="829"/>
        <end position="1073"/>
    </location>
</feature>
<keyword evidence="9 17" id="KW-1278">Translocase</keyword>
<dbReference type="GO" id="GO:0005524">
    <property type="term" value="F:ATP binding"/>
    <property type="evidence" value="ECO:0007669"/>
    <property type="project" value="UniProtKB-UniRule"/>
</dbReference>
<feature type="binding site" evidence="14">
    <location>
        <position position="543"/>
    </location>
    <ligand>
        <name>ATP</name>
        <dbReference type="ChEBI" id="CHEBI:30616"/>
    </ligand>
</feature>
<feature type="binding site" evidence="14">
    <location>
        <position position="599"/>
    </location>
    <ligand>
        <name>ATP</name>
        <dbReference type="ChEBI" id="CHEBI:30616"/>
    </ligand>
</feature>
<dbReference type="SFLD" id="SFLDF00027">
    <property type="entry name" value="p-type_atpase"/>
    <property type="match status" value="1"/>
</dbReference>
<feature type="transmembrane region" description="Helical" evidence="17">
    <location>
        <begin position="937"/>
        <end position="960"/>
    </location>
</feature>
<dbReference type="InterPro" id="IPR044492">
    <property type="entry name" value="P_typ_ATPase_HD_dom"/>
</dbReference>
<dbReference type="SFLD" id="SFLDG00002">
    <property type="entry name" value="C1.7:_P-type_atpase_like"/>
    <property type="match status" value="1"/>
</dbReference>
<name>A0A8B9KZG7_ASTMX</name>
<dbReference type="InterPro" id="IPR023299">
    <property type="entry name" value="ATPase_P-typ_cyto_dom_N"/>
</dbReference>
<keyword evidence="11 17" id="KW-0472">Membrane</keyword>
<dbReference type="GO" id="GO:0000287">
    <property type="term" value="F:magnesium ion binding"/>
    <property type="evidence" value="ECO:0007669"/>
    <property type="project" value="UniProtKB-UniRule"/>
</dbReference>
<feature type="binding site" evidence="14">
    <location>
        <position position="408"/>
    </location>
    <ligand>
        <name>ATP</name>
        <dbReference type="ChEBI" id="CHEBI:30616"/>
    </ligand>
</feature>
<organism evidence="20 21">
    <name type="scientific">Astyanax mexicanus</name>
    <name type="common">Blind cave fish</name>
    <name type="synonym">Astyanax fasciatus mexicanus</name>
    <dbReference type="NCBI Taxonomy" id="7994"/>
    <lineage>
        <taxon>Eukaryota</taxon>
        <taxon>Metazoa</taxon>
        <taxon>Chordata</taxon>
        <taxon>Craniata</taxon>
        <taxon>Vertebrata</taxon>
        <taxon>Euteleostomi</taxon>
        <taxon>Actinopterygii</taxon>
        <taxon>Neopterygii</taxon>
        <taxon>Teleostei</taxon>
        <taxon>Ostariophysi</taxon>
        <taxon>Characiformes</taxon>
        <taxon>Characoidei</taxon>
        <taxon>Acestrorhamphidae</taxon>
        <taxon>Acestrorhamphinae</taxon>
        <taxon>Astyanax</taxon>
    </lineage>
</organism>
<evidence type="ECO:0000256" key="8">
    <source>
        <dbReference type="ARBA" id="ARBA00022842"/>
    </source>
</evidence>
<dbReference type="PROSITE" id="PS00154">
    <property type="entry name" value="ATPASE_E1_E2"/>
    <property type="match status" value="1"/>
</dbReference>
<dbReference type="GO" id="GO:0045332">
    <property type="term" value="P:phospholipid translocation"/>
    <property type="evidence" value="ECO:0007669"/>
    <property type="project" value="TreeGrafter"/>
</dbReference>
<dbReference type="PANTHER" id="PTHR24092:SF198">
    <property type="entry name" value="PHOSPHOLIPID-TRANSPORTING ATPASE"/>
    <property type="match status" value="1"/>
</dbReference>
<evidence type="ECO:0000256" key="12">
    <source>
        <dbReference type="ARBA" id="ARBA00034036"/>
    </source>
</evidence>
<sequence length="1169" mass="131792">MAKRDTSCSEETGMTWQVRANCQHFHKPLGRKSFLCFRWGRYADNLVRSYKYSPLTFLPLTLYEQFQRAANFFFLLIVVMQCVPLIATLPWYITMLPLLTVLIMRGAKDLLTDLGRRRSDAKINRRPCDILTTQGFTAAQWKDVCVGDILRIHKDQVIPADLLLLCSTEPHSLCYVETADIDGETNLKFRQAPAITHDELTSGPIEELLLPFDGVVWCEEPNGRLYLFRGELHWRGQSHLLDIEHMLLRGTVLRNTDTVYGLVIYTGSDSKILRNCGSLKVKKTWMERFLNKVVVTIVVCLLTVALLLAVGCGLFEHWVGSKIEVLAAIRGSYSPAYRGFLNFWGYIILLSPAMPISLYITFELIHVVHCLQIGWDIKMYWEENEKPAQARTTSLNEELGQVGHLLSDKTGTLTQNRLIFRQCCIAGHIYGDITAKTKPLDLSWNRFSCGGLQFSDQRLVDRLLQRNCPETLEFFTALALCHTVMSEWKDGLPRYQAASPDEEALVCAARELGWVFLSRTRDSLTVSELGFTLHYHLLAVLDFSSKRRRMSVLVRTPDGGLKLYCKGADVIILERLRKGSPHQESTEQALEAFAQSCLRTLCVAVRCVSEAQWMEWSHALSQAAMATTHRETMLEEVYEQMEKELTMLGVTAIEDRLQEGVPETISSLRQAGVKVWVLTGDKTETAVNVGYACKLMDPDTRLLQGEELRQLLQSPTTEVSFHKDKESLVWSTDKMSQKSKAAIVVDGFELAELTKTPEMGGRFVALSNQCQSVLCCRVTPAQKAEVVELVKKNSSSVTMAIGDGANDVNMIKTAHIGVGLCGVEGGQAVQNADFALAQFSFLRRLLLVHGRWSYRRICSFLRYFLYKTTCFALVHIWYSLYNGFSAQPMYESWFIALYTVMYTSLPVQCLGIFEQDISAESSLNRPELYRVGQKQELFNPLILCGTLLYSIYTSIILFFIPVGVLQSLDLDYQTLAVTVEMSAVFSATLEIILQTRFWTKYNCAAVLFSLVVFFLSSVILHSPRLFTSFPNDYIFFGASLNAFANPVVWLTAILTTCTAVLPSFTVQALSVVLAKNNKHKIHSSKEPVELKSWFNRGIPHRRSSYAMSQGKGFGKLMTLGTGVRSTTPSLEGRVTPATVRADSPQIAQREVTNGLMHNKTTTETLHRTE</sequence>
<evidence type="ECO:0000256" key="1">
    <source>
        <dbReference type="ARBA" id="ARBA00001946"/>
    </source>
</evidence>
<feature type="binding site" evidence="15">
    <location>
        <position position="807"/>
    </location>
    <ligand>
        <name>Mg(2+)</name>
        <dbReference type="ChEBI" id="CHEBI:18420"/>
    </ligand>
</feature>
<feature type="binding site" evidence="14">
    <location>
        <position position="502"/>
    </location>
    <ligand>
        <name>ATP</name>
        <dbReference type="ChEBI" id="CHEBI:30616"/>
    </ligand>
</feature>
<dbReference type="SUPFAM" id="SSF81653">
    <property type="entry name" value="Calcium ATPase, transduction domain A"/>
    <property type="match status" value="1"/>
</dbReference>
<dbReference type="NCBIfam" id="TIGR01494">
    <property type="entry name" value="ATPase_P-type"/>
    <property type="match status" value="1"/>
</dbReference>
<evidence type="ECO:0000256" key="17">
    <source>
        <dbReference type="RuleBase" id="RU362033"/>
    </source>
</evidence>
<dbReference type="InterPro" id="IPR006539">
    <property type="entry name" value="P-type_ATPase_IV"/>
</dbReference>
<dbReference type="GO" id="GO:0007030">
    <property type="term" value="P:Golgi organization"/>
    <property type="evidence" value="ECO:0007669"/>
    <property type="project" value="TreeGrafter"/>
</dbReference>
<keyword evidence="10 17" id="KW-1133">Transmembrane helix</keyword>
<evidence type="ECO:0000256" key="10">
    <source>
        <dbReference type="ARBA" id="ARBA00022989"/>
    </source>
</evidence>
<dbReference type="SFLD" id="SFLDS00003">
    <property type="entry name" value="Haloacid_Dehalogenase"/>
    <property type="match status" value="1"/>
</dbReference>
<feature type="binding site" evidence="14">
    <location>
        <position position="777"/>
    </location>
    <ligand>
        <name>ATP</name>
        <dbReference type="ChEBI" id="CHEBI:30616"/>
    </ligand>
</feature>
<reference evidence="20" key="1">
    <citation type="submission" date="2025-08" db="UniProtKB">
        <authorList>
            <consortium name="Ensembl"/>
        </authorList>
    </citation>
    <scope>IDENTIFICATION</scope>
</reference>
<dbReference type="FunFam" id="3.40.50.1000:FF:000130">
    <property type="entry name" value="Phospholipid-transporting ATPase"/>
    <property type="match status" value="1"/>
</dbReference>
<feature type="transmembrane region" description="Helical" evidence="17">
    <location>
        <begin position="289"/>
        <end position="310"/>
    </location>
</feature>
<dbReference type="AlphaFoldDB" id="A0A8B9KZG7"/>
<dbReference type="GO" id="GO:0140326">
    <property type="term" value="F:ATPase-coupled intramembrane lipid transporter activity"/>
    <property type="evidence" value="ECO:0007669"/>
    <property type="project" value="UniProtKB-EC"/>
</dbReference>
<feature type="transmembrane region" description="Helical" evidence="17">
    <location>
        <begin position="860"/>
        <end position="881"/>
    </location>
</feature>
<keyword evidence="7 14" id="KW-0067">ATP-binding</keyword>
<dbReference type="Proteomes" id="UP000694621">
    <property type="component" value="Unplaced"/>
</dbReference>
<feature type="binding site" evidence="14">
    <location>
        <position position="681"/>
    </location>
    <ligand>
        <name>ATP</name>
        <dbReference type="ChEBI" id="CHEBI:30616"/>
    </ligand>
</feature>
<evidence type="ECO:0000256" key="4">
    <source>
        <dbReference type="ARBA" id="ARBA00022692"/>
    </source>
</evidence>
<dbReference type="InterPro" id="IPR023214">
    <property type="entry name" value="HAD_sf"/>
</dbReference>
<dbReference type="InterPro" id="IPR008250">
    <property type="entry name" value="ATPase_P-typ_transduc_dom_A_sf"/>
</dbReference>
<evidence type="ECO:0000256" key="6">
    <source>
        <dbReference type="ARBA" id="ARBA00022741"/>
    </source>
</evidence>
<feature type="active site" description="4-aspartylphosphate intermediate" evidence="13">
    <location>
        <position position="408"/>
    </location>
</feature>
<dbReference type="GO" id="GO:0005886">
    <property type="term" value="C:plasma membrane"/>
    <property type="evidence" value="ECO:0007669"/>
    <property type="project" value="TreeGrafter"/>
</dbReference>
<feature type="binding site" evidence="14">
    <location>
        <position position="680"/>
    </location>
    <ligand>
        <name>ATP</name>
        <dbReference type="ChEBI" id="CHEBI:30616"/>
    </ligand>
</feature>
<dbReference type="Pfam" id="PF16209">
    <property type="entry name" value="PhoLip_ATPase_N"/>
    <property type="match status" value="1"/>
</dbReference>
<dbReference type="Pfam" id="PF13246">
    <property type="entry name" value="Cation_ATPase"/>
    <property type="match status" value="1"/>
</dbReference>
<feature type="binding site" evidence="15">
    <location>
        <position position="803"/>
    </location>
    <ligand>
        <name>Mg(2+)</name>
        <dbReference type="ChEBI" id="CHEBI:18420"/>
    </ligand>
</feature>
<dbReference type="GO" id="GO:0016887">
    <property type="term" value="F:ATP hydrolysis activity"/>
    <property type="evidence" value="ECO:0007669"/>
    <property type="project" value="InterPro"/>
</dbReference>
<feature type="transmembrane region" description="Helical" evidence="17">
    <location>
        <begin position="1046"/>
        <end position="1074"/>
    </location>
</feature>
<comment type="subcellular location">
    <subcellularLocation>
        <location evidence="2 17">Membrane</location>
        <topology evidence="2 17">Multi-pass membrane protein</topology>
    </subcellularLocation>
</comment>
<dbReference type="NCBIfam" id="TIGR01652">
    <property type="entry name" value="ATPase-Plipid"/>
    <property type="match status" value="1"/>
</dbReference>
<dbReference type="Gene3D" id="2.70.150.10">
    <property type="entry name" value="Calcium-transporting ATPase, cytoplasmic transduction domain A"/>
    <property type="match status" value="1"/>
</dbReference>
<evidence type="ECO:0000256" key="9">
    <source>
        <dbReference type="ARBA" id="ARBA00022967"/>
    </source>
</evidence>
<dbReference type="SUPFAM" id="SSF81660">
    <property type="entry name" value="Metal cation-transporting ATPase, ATP-binding domain N"/>
    <property type="match status" value="1"/>
</dbReference>
<feature type="binding site" evidence="14">
    <location>
        <position position="410"/>
    </location>
    <ligand>
        <name>ATP</name>
        <dbReference type="ChEBI" id="CHEBI:30616"/>
    </ligand>
</feature>
<evidence type="ECO:0000256" key="15">
    <source>
        <dbReference type="PIRSR" id="PIRSR606539-3"/>
    </source>
</evidence>
<evidence type="ECO:0000259" key="18">
    <source>
        <dbReference type="Pfam" id="PF16209"/>
    </source>
</evidence>
<feature type="binding site" evidence="14">
    <location>
        <position position="566"/>
    </location>
    <ligand>
        <name>ATP</name>
        <dbReference type="ChEBI" id="CHEBI:30616"/>
    </ligand>
</feature>
<dbReference type="SUPFAM" id="SSF56784">
    <property type="entry name" value="HAD-like"/>
    <property type="match status" value="1"/>
</dbReference>
<dbReference type="Gene3D" id="3.40.50.1000">
    <property type="entry name" value="HAD superfamily/HAD-like"/>
    <property type="match status" value="1"/>
</dbReference>
<feature type="binding site" evidence="14">
    <location>
        <position position="783"/>
    </location>
    <ligand>
        <name>ATP</name>
        <dbReference type="ChEBI" id="CHEBI:30616"/>
    </ligand>
</feature>
<comment type="catalytic activity">
    <reaction evidence="12 17">
        <text>ATP + H2O + phospholipidSide 1 = ADP + phosphate + phospholipidSide 2.</text>
        <dbReference type="EC" id="7.6.2.1"/>
    </reaction>
</comment>
<evidence type="ECO:0000256" key="16">
    <source>
        <dbReference type="PROSITE-ProRule" id="PRU01011"/>
    </source>
</evidence>
<feature type="transmembrane region" description="Helical" evidence="17">
    <location>
        <begin position="343"/>
        <end position="362"/>
    </location>
</feature>
<dbReference type="InterPro" id="IPR036412">
    <property type="entry name" value="HAD-like_sf"/>
</dbReference>
<dbReference type="PROSITE" id="PS51642">
    <property type="entry name" value="HEMOPEXIN_2"/>
    <property type="match status" value="1"/>
</dbReference>
<evidence type="ECO:0000313" key="20">
    <source>
        <dbReference type="Ensembl" id="ENSAMXP00005042934.1"/>
    </source>
</evidence>
<dbReference type="InterPro" id="IPR032631">
    <property type="entry name" value="P-type_ATPase_N"/>
</dbReference>
<feature type="binding site" evidence="15">
    <location>
        <position position="408"/>
    </location>
    <ligand>
        <name>Mg(2+)</name>
        <dbReference type="ChEBI" id="CHEBI:18420"/>
    </ligand>
</feature>
<evidence type="ECO:0000256" key="7">
    <source>
        <dbReference type="ARBA" id="ARBA00022840"/>
    </source>
</evidence>
<dbReference type="EC" id="7.6.2.1" evidence="17"/>
<feature type="binding site" evidence="14">
    <location>
        <position position="807"/>
    </location>
    <ligand>
        <name>ATP</name>
        <dbReference type="ChEBI" id="CHEBI:30616"/>
    </ligand>
</feature>
<feature type="transmembrane region" description="Helical" evidence="17">
    <location>
        <begin position="72"/>
        <end position="99"/>
    </location>
</feature>
<feature type="binding site" evidence="14">
    <location>
        <position position="806"/>
    </location>
    <ligand>
        <name>ATP</name>
        <dbReference type="ChEBI" id="CHEBI:30616"/>
    </ligand>
</feature>
<feature type="domain" description="P-type ATPase N-terminal" evidence="18">
    <location>
        <begin position="41"/>
        <end position="95"/>
    </location>
</feature>
<feature type="transmembrane region" description="Helical" evidence="17">
    <location>
        <begin position="972"/>
        <end position="993"/>
    </location>
</feature>
<feature type="binding site" evidence="14">
    <location>
        <position position="409"/>
    </location>
    <ligand>
        <name>ATP</name>
        <dbReference type="ChEBI" id="CHEBI:30616"/>
    </ligand>
</feature>
<dbReference type="Gene3D" id="3.40.1110.10">
    <property type="entry name" value="Calcium-transporting ATPase, cytoplasmic domain N"/>
    <property type="match status" value="1"/>
</dbReference>
<evidence type="ECO:0000256" key="2">
    <source>
        <dbReference type="ARBA" id="ARBA00004141"/>
    </source>
</evidence>
<dbReference type="SUPFAM" id="SSF81665">
    <property type="entry name" value="Calcium ATPase, transmembrane domain M"/>
    <property type="match status" value="1"/>
</dbReference>
<protein>
    <recommendedName>
        <fullName evidence="17">Phospholipid-transporting ATPase</fullName>
        <ecNumber evidence="17">7.6.2.1</ecNumber>
    </recommendedName>
</protein>
<evidence type="ECO:0000256" key="14">
    <source>
        <dbReference type="PIRSR" id="PIRSR606539-2"/>
    </source>
</evidence>
<comment type="cofactor">
    <cofactor evidence="1 15">
        <name>Mg(2+)</name>
        <dbReference type="ChEBI" id="CHEBI:18420"/>
    </cofactor>
</comment>
<dbReference type="Pfam" id="PF16212">
    <property type="entry name" value="PhoLip_ATPase_C"/>
    <property type="match status" value="1"/>
</dbReference>
<dbReference type="InterPro" id="IPR001757">
    <property type="entry name" value="P_typ_ATPase"/>
</dbReference>
<dbReference type="InterPro" id="IPR032630">
    <property type="entry name" value="P_typ_ATPase_c"/>
</dbReference>
<keyword evidence="5 15" id="KW-0479">Metal-binding</keyword>
<dbReference type="GO" id="GO:0005802">
    <property type="term" value="C:trans-Golgi network"/>
    <property type="evidence" value="ECO:0007669"/>
    <property type="project" value="TreeGrafter"/>
</dbReference>
<feature type="repeat" description="Hemopexin" evidence="16">
    <location>
        <begin position="209"/>
        <end position="262"/>
    </location>
</feature>
<dbReference type="PRINTS" id="PR00119">
    <property type="entry name" value="CATATPASE"/>
</dbReference>
<accession>A0A8B9KZG7</accession>
<keyword evidence="4 17" id="KW-0812">Transmembrane</keyword>
<dbReference type="Ensembl" id="ENSAMXT00005046685.1">
    <property type="protein sequence ID" value="ENSAMXP00005042934.1"/>
    <property type="gene ID" value="ENSAMXG00005019968.1"/>
</dbReference>
<evidence type="ECO:0000256" key="3">
    <source>
        <dbReference type="ARBA" id="ARBA00008109"/>
    </source>
</evidence>
<feature type="transmembrane region" description="Helical" evidence="17">
    <location>
        <begin position="1005"/>
        <end position="1026"/>
    </location>
</feature>
<dbReference type="PANTHER" id="PTHR24092">
    <property type="entry name" value="PROBABLE PHOSPHOLIPID-TRANSPORTING ATPASE"/>
    <property type="match status" value="1"/>
</dbReference>
<feature type="binding site" evidence="14">
    <location>
        <position position="679"/>
    </location>
    <ligand>
        <name>ATP</name>
        <dbReference type="ChEBI" id="CHEBI:30616"/>
    </ligand>
</feature>
<comment type="similarity">
    <text evidence="3 17">Belongs to the cation transport ATPase (P-type) (TC 3.A.3) family. Type IV subfamily.</text>
</comment>
<dbReference type="PRINTS" id="PR00121">
    <property type="entry name" value="NAKATPASE"/>
</dbReference>
<feature type="binding site" evidence="15">
    <location>
        <position position="410"/>
    </location>
    <ligand>
        <name>Mg(2+)</name>
        <dbReference type="ChEBI" id="CHEBI:18420"/>
    </ligand>
</feature>
<evidence type="ECO:0000256" key="5">
    <source>
        <dbReference type="ARBA" id="ARBA00022723"/>
    </source>
</evidence>
<keyword evidence="6 14" id="KW-0547">Nucleotide-binding</keyword>
<dbReference type="InterPro" id="IPR018487">
    <property type="entry name" value="Hemopexin-like_repeat"/>
</dbReference>
<evidence type="ECO:0000259" key="19">
    <source>
        <dbReference type="Pfam" id="PF16212"/>
    </source>
</evidence>
<proteinExistence type="inferred from homology"/>